<dbReference type="Proteomes" id="UP000076154">
    <property type="component" value="Unassembled WGS sequence"/>
</dbReference>
<keyword evidence="3" id="KW-1185">Reference proteome</keyword>
<proteinExistence type="predicted"/>
<organism evidence="2 3">
    <name type="scientific">Hypsizygus marmoreus</name>
    <name type="common">White beech mushroom</name>
    <name type="synonym">Agaricus marmoreus</name>
    <dbReference type="NCBI Taxonomy" id="39966"/>
    <lineage>
        <taxon>Eukaryota</taxon>
        <taxon>Fungi</taxon>
        <taxon>Dikarya</taxon>
        <taxon>Basidiomycota</taxon>
        <taxon>Agaricomycotina</taxon>
        <taxon>Agaricomycetes</taxon>
        <taxon>Agaricomycetidae</taxon>
        <taxon>Agaricales</taxon>
        <taxon>Tricholomatineae</taxon>
        <taxon>Lyophyllaceae</taxon>
        <taxon>Hypsizygus</taxon>
    </lineage>
</organism>
<dbReference type="AlphaFoldDB" id="A0A369JWM5"/>
<gene>
    <name evidence="2" type="ORF">Hypma_008968</name>
</gene>
<reference evidence="2" key="1">
    <citation type="submission" date="2018-04" db="EMBL/GenBank/DDBJ databases">
        <title>Whole genome sequencing of Hypsizygus marmoreus.</title>
        <authorList>
            <person name="Choi I.-G."/>
            <person name="Min B."/>
            <person name="Kim J.-G."/>
            <person name="Kim S."/>
            <person name="Oh Y.-L."/>
            <person name="Kong W.-S."/>
            <person name="Park H."/>
            <person name="Jeong J."/>
            <person name="Song E.-S."/>
        </authorList>
    </citation>
    <scope>NUCLEOTIDE SEQUENCE [LARGE SCALE GENOMIC DNA]</scope>
    <source>
        <strain evidence="2">51987-8</strain>
    </source>
</reference>
<sequence>MLFSSSYIPHAIYSVAITSISIHLVSQRKTSSDERSRINAQISILENVSEQLRSDKPLLPTELEKLRRLARPPEKSAVEVGNEEVMGWREVFLGKKKSDEGPEMSKWEKKDIEKELGK</sequence>
<dbReference type="EMBL" id="LUEZ02000046">
    <property type="protein sequence ID" value="RDB23794.1"/>
    <property type="molecule type" value="Genomic_DNA"/>
</dbReference>
<dbReference type="OrthoDB" id="2596179at2759"/>
<dbReference type="InParanoid" id="A0A369JWM5"/>
<evidence type="ECO:0000256" key="1">
    <source>
        <dbReference type="SAM" id="MobiDB-lite"/>
    </source>
</evidence>
<name>A0A369JWM5_HYPMA</name>
<feature type="region of interest" description="Disordered" evidence="1">
    <location>
        <begin position="98"/>
        <end position="118"/>
    </location>
</feature>
<evidence type="ECO:0000313" key="3">
    <source>
        <dbReference type="Proteomes" id="UP000076154"/>
    </source>
</evidence>
<accession>A0A369JWM5</accession>
<evidence type="ECO:0000313" key="2">
    <source>
        <dbReference type="EMBL" id="RDB23794.1"/>
    </source>
</evidence>
<protein>
    <submittedName>
        <fullName evidence="2">Uncharacterized protein</fullName>
    </submittedName>
</protein>
<comment type="caution">
    <text evidence="2">The sequence shown here is derived from an EMBL/GenBank/DDBJ whole genome shotgun (WGS) entry which is preliminary data.</text>
</comment>